<evidence type="ECO:0000313" key="1">
    <source>
        <dbReference type="EMBL" id="KAH7982198.1"/>
    </source>
</evidence>
<accession>A0A9D4QGR1</accession>
<protein>
    <submittedName>
        <fullName evidence="1">Uncharacterized protein</fullName>
    </submittedName>
</protein>
<reference evidence="1" key="2">
    <citation type="submission" date="2021-09" db="EMBL/GenBank/DDBJ databases">
        <authorList>
            <person name="Jia N."/>
            <person name="Wang J."/>
            <person name="Shi W."/>
            <person name="Du L."/>
            <person name="Sun Y."/>
            <person name="Zhan W."/>
            <person name="Jiang J."/>
            <person name="Wang Q."/>
            <person name="Zhang B."/>
            <person name="Ji P."/>
            <person name="Sakyi L.B."/>
            <person name="Cui X."/>
            <person name="Yuan T."/>
            <person name="Jiang B."/>
            <person name="Yang W."/>
            <person name="Lam T.T.-Y."/>
            <person name="Chang Q."/>
            <person name="Ding S."/>
            <person name="Wang X."/>
            <person name="Zhu J."/>
            <person name="Ruan X."/>
            <person name="Zhao L."/>
            <person name="Wei J."/>
            <person name="Que T."/>
            <person name="Du C."/>
            <person name="Cheng J."/>
            <person name="Dai P."/>
            <person name="Han X."/>
            <person name="Huang E."/>
            <person name="Gao Y."/>
            <person name="Liu J."/>
            <person name="Shao H."/>
            <person name="Ye R."/>
            <person name="Li L."/>
            <person name="Wei W."/>
            <person name="Wang X."/>
            <person name="Wang C."/>
            <person name="Huo Q."/>
            <person name="Li W."/>
            <person name="Guo W."/>
            <person name="Chen H."/>
            <person name="Chen S."/>
            <person name="Zhou L."/>
            <person name="Zhou L."/>
            <person name="Ni X."/>
            <person name="Tian J."/>
            <person name="Zhou Y."/>
            <person name="Sheng Y."/>
            <person name="Liu T."/>
            <person name="Pan Y."/>
            <person name="Xia L."/>
            <person name="Li J."/>
            <person name="Zhao F."/>
            <person name="Cao W."/>
        </authorList>
    </citation>
    <scope>NUCLEOTIDE SEQUENCE</scope>
    <source>
        <strain evidence="1">Rsan-2018</strain>
        <tissue evidence="1">Larvae</tissue>
    </source>
</reference>
<keyword evidence="2" id="KW-1185">Reference proteome</keyword>
<dbReference type="Proteomes" id="UP000821837">
    <property type="component" value="Chromosome 1"/>
</dbReference>
<organism evidence="1 2">
    <name type="scientific">Rhipicephalus sanguineus</name>
    <name type="common">Brown dog tick</name>
    <name type="synonym">Ixodes sanguineus</name>
    <dbReference type="NCBI Taxonomy" id="34632"/>
    <lineage>
        <taxon>Eukaryota</taxon>
        <taxon>Metazoa</taxon>
        <taxon>Ecdysozoa</taxon>
        <taxon>Arthropoda</taxon>
        <taxon>Chelicerata</taxon>
        <taxon>Arachnida</taxon>
        <taxon>Acari</taxon>
        <taxon>Parasitiformes</taxon>
        <taxon>Ixodida</taxon>
        <taxon>Ixodoidea</taxon>
        <taxon>Ixodidae</taxon>
        <taxon>Rhipicephalinae</taxon>
        <taxon>Rhipicephalus</taxon>
        <taxon>Rhipicephalus</taxon>
    </lineage>
</organism>
<sequence length="66" mass="7758">MAQEMNEELGRVLRERGVIGDALDNVERKTRVKREQLVYGAEEEYTDLTSTRFWEGLWVRLSQEGL</sequence>
<dbReference type="AlphaFoldDB" id="A0A9D4QGR1"/>
<proteinExistence type="predicted"/>
<comment type="caution">
    <text evidence="1">The sequence shown here is derived from an EMBL/GenBank/DDBJ whole genome shotgun (WGS) entry which is preliminary data.</text>
</comment>
<gene>
    <name evidence="1" type="ORF">HPB52_003394</name>
</gene>
<name>A0A9D4QGR1_RHISA</name>
<dbReference type="EMBL" id="JABSTV010001245">
    <property type="protein sequence ID" value="KAH7982198.1"/>
    <property type="molecule type" value="Genomic_DNA"/>
</dbReference>
<evidence type="ECO:0000313" key="2">
    <source>
        <dbReference type="Proteomes" id="UP000821837"/>
    </source>
</evidence>
<reference evidence="1" key="1">
    <citation type="journal article" date="2020" name="Cell">
        <title>Large-Scale Comparative Analyses of Tick Genomes Elucidate Their Genetic Diversity and Vector Capacities.</title>
        <authorList>
            <consortium name="Tick Genome and Microbiome Consortium (TIGMIC)"/>
            <person name="Jia N."/>
            <person name="Wang J."/>
            <person name="Shi W."/>
            <person name="Du L."/>
            <person name="Sun Y."/>
            <person name="Zhan W."/>
            <person name="Jiang J.F."/>
            <person name="Wang Q."/>
            <person name="Zhang B."/>
            <person name="Ji P."/>
            <person name="Bell-Sakyi L."/>
            <person name="Cui X.M."/>
            <person name="Yuan T.T."/>
            <person name="Jiang B.G."/>
            <person name="Yang W.F."/>
            <person name="Lam T.T."/>
            <person name="Chang Q.C."/>
            <person name="Ding S.J."/>
            <person name="Wang X.J."/>
            <person name="Zhu J.G."/>
            <person name="Ruan X.D."/>
            <person name="Zhao L."/>
            <person name="Wei J.T."/>
            <person name="Ye R.Z."/>
            <person name="Que T.C."/>
            <person name="Du C.H."/>
            <person name="Zhou Y.H."/>
            <person name="Cheng J.X."/>
            <person name="Dai P.F."/>
            <person name="Guo W.B."/>
            <person name="Han X.H."/>
            <person name="Huang E.J."/>
            <person name="Li L.F."/>
            <person name="Wei W."/>
            <person name="Gao Y.C."/>
            <person name="Liu J.Z."/>
            <person name="Shao H.Z."/>
            <person name="Wang X."/>
            <person name="Wang C.C."/>
            <person name="Yang T.C."/>
            <person name="Huo Q.B."/>
            <person name="Li W."/>
            <person name="Chen H.Y."/>
            <person name="Chen S.E."/>
            <person name="Zhou L.G."/>
            <person name="Ni X.B."/>
            <person name="Tian J.H."/>
            <person name="Sheng Y."/>
            <person name="Liu T."/>
            <person name="Pan Y.S."/>
            <person name="Xia L.Y."/>
            <person name="Li J."/>
            <person name="Zhao F."/>
            <person name="Cao W.C."/>
        </authorList>
    </citation>
    <scope>NUCLEOTIDE SEQUENCE</scope>
    <source>
        <strain evidence="1">Rsan-2018</strain>
    </source>
</reference>